<comment type="subcellular location">
    <subcellularLocation>
        <location evidence="8 9">Cytoplasm</location>
    </subcellularLocation>
</comment>
<feature type="binding site" evidence="8">
    <location>
        <position position="172"/>
    </location>
    <ligand>
        <name>substrate</name>
    </ligand>
</feature>
<organism evidence="10 11">
    <name type="scientific">Parvibium lacunae</name>
    <dbReference type="NCBI Taxonomy" id="1888893"/>
    <lineage>
        <taxon>Bacteria</taxon>
        <taxon>Pseudomonadati</taxon>
        <taxon>Pseudomonadota</taxon>
        <taxon>Betaproteobacteria</taxon>
        <taxon>Burkholderiales</taxon>
        <taxon>Alcaligenaceae</taxon>
        <taxon>Parvibium</taxon>
    </lineage>
</organism>
<feature type="binding site" evidence="8">
    <location>
        <position position="218"/>
    </location>
    <ligand>
        <name>substrate</name>
    </ligand>
</feature>
<comment type="caution">
    <text evidence="10">The sequence shown here is derived from an EMBL/GenBank/DDBJ whole genome shotgun (WGS) entry which is preliminary data.</text>
</comment>
<dbReference type="GO" id="GO:0019563">
    <property type="term" value="P:glycerol catabolic process"/>
    <property type="evidence" value="ECO:0007669"/>
    <property type="project" value="TreeGrafter"/>
</dbReference>
<evidence type="ECO:0000256" key="8">
    <source>
        <dbReference type="HAMAP-Rule" id="MF_00147"/>
    </source>
</evidence>
<comment type="pathway">
    <text evidence="1 8 9">Carbohydrate degradation; glycolysis; D-glyceraldehyde 3-phosphate from glycerone phosphate: step 1/1.</text>
</comment>
<dbReference type="PANTHER" id="PTHR21139">
    <property type="entry name" value="TRIOSEPHOSPHATE ISOMERASE"/>
    <property type="match status" value="1"/>
</dbReference>
<dbReference type="Pfam" id="PF00121">
    <property type="entry name" value="TIM"/>
    <property type="match status" value="1"/>
</dbReference>
<feature type="active site" description="Proton acceptor" evidence="8">
    <location>
        <position position="166"/>
    </location>
</feature>
<proteinExistence type="inferred from homology"/>
<comment type="pathway">
    <text evidence="2">Carbohydrate metabolism; erythritol degradation.</text>
</comment>
<accession>A0A368L3S3</accession>
<dbReference type="PROSITE" id="PS51440">
    <property type="entry name" value="TIM_2"/>
    <property type="match status" value="1"/>
</dbReference>
<evidence type="ECO:0000256" key="9">
    <source>
        <dbReference type="RuleBase" id="RU363013"/>
    </source>
</evidence>
<dbReference type="GO" id="GO:0006094">
    <property type="term" value="P:gluconeogenesis"/>
    <property type="evidence" value="ECO:0007669"/>
    <property type="project" value="UniProtKB-UniRule"/>
</dbReference>
<dbReference type="NCBIfam" id="TIGR00419">
    <property type="entry name" value="tim"/>
    <property type="match status" value="1"/>
</dbReference>
<gene>
    <name evidence="8" type="primary">tpiA</name>
    <name evidence="10" type="ORF">DU000_04935</name>
</gene>
<dbReference type="GO" id="GO:0005829">
    <property type="term" value="C:cytosol"/>
    <property type="evidence" value="ECO:0007669"/>
    <property type="project" value="TreeGrafter"/>
</dbReference>
<comment type="similarity">
    <text evidence="3 8 9">Belongs to the triosephosphate isomerase family.</text>
</comment>
<keyword evidence="11" id="KW-1185">Reference proteome</keyword>
<dbReference type="InterPro" id="IPR035990">
    <property type="entry name" value="TIM_sf"/>
</dbReference>
<dbReference type="GO" id="GO:0004807">
    <property type="term" value="F:triose-phosphate isomerase activity"/>
    <property type="evidence" value="ECO:0007669"/>
    <property type="project" value="UniProtKB-UniRule"/>
</dbReference>
<keyword evidence="7 8" id="KW-0413">Isomerase</keyword>
<dbReference type="HAMAP" id="MF_00147_B">
    <property type="entry name" value="TIM_B"/>
    <property type="match status" value="1"/>
</dbReference>
<dbReference type="FunFam" id="3.20.20.70:FF:000016">
    <property type="entry name" value="Triosephosphate isomerase"/>
    <property type="match status" value="1"/>
</dbReference>
<dbReference type="EC" id="5.3.1.1" evidence="8 9"/>
<keyword evidence="6 8" id="KW-0324">Glycolysis</keyword>
<evidence type="ECO:0000256" key="1">
    <source>
        <dbReference type="ARBA" id="ARBA00004680"/>
    </source>
</evidence>
<comment type="subunit">
    <text evidence="8 9">Homodimer.</text>
</comment>
<feature type="binding site" evidence="8">
    <location>
        <begin position="239"/>
        <end position="240"/>
    </location>
    <ligand>
        <name>substrate</name>
    </ligand>
</feature>
<dbReference type="GO" id="GO:0046166">
    <property type="term" value="P:glyceraldehyde-3-phosphate biosynthetic process"/>
    <property type="evidence" value="ECO:0007669"/>
    <property type="project" value="TreeGrafter"/>
</dbReference>
<dbReference type="InterPro" id="IPR022896">
    <property type="entry name" value="TrioseP_Isoase_bac/euk"/>
</dbReference>
<comment type="pathway">
    <text evidence="8 9">Carbohydrate biosynthesis; gluconeogenesis.</text>
</comment>
<dbReference type="SUPFAM" id="SSF51351">
    <property type="entry name" value="Triosephosphate isomerase (TIM)"/>
    <property type="match status" value="1"/>
</dbReference>
<dbReference type="UniPathway" id="UPA00109">
    <property type="reaction ID" value="UER00189"/>
</dbReference>
<dbReference type="RefSeq" id="WP_114402259.1">
    <property type="nucleotide sequence ID" value="NZ_QPGB01000002.1"/>
</dbReference>
<dbReference type="UniPathway" id="UPA00138"/>
<dbReference type="InterPro" id="IPR013785">
    <property type="entry name" value="Aldolase_TIM"/>
</dbReference>
<dbReference type="CDD" id="cd00311">
    <property type="entry name" value="TIM"/>
    <property type="match status" value="1"/>
</dbReference>
<keyword evidence="5 8" id="KW-0963">Cytoplasm</keyword>
<evidence type="ECO:0000256" key="6">
    <source>
        <dbReference type="ARBA" id="ARBA00023152"/>
    </source>
</evidence>
<evidence type="ECO:0000313" key="10">
    <source>
        <dbReference type="EMBL" id="RCS58175.1"/>
    </source>
</evidence>
<dbReference type="Proteomes" id="UP000252357">
    <property type="component" value="Unassembled WGS sequence"/>
</dbReference>
<evidence type="ECO:0000256" key="3">
    <source>
        <dbReference type="ARBA" id="ARBA00007422"/>
    </source>
</evidence>
<protein>
    <recommendedName>
        <fullName evidence="8 9">Triosephosphate isomerase</fullName>
        <shortName evidence="8">TIM</shortName>
        <shortName evidence="8">TPI</shortName>
        <ecNumber evidence="8 9">5.3.1.1</ecNumber>
    </recommendedName>
    <alternativeName>
        <fullName evidence="8">Triose-phosphate isomerase</fullName>
    </alternativeName>
</protein>
<dbReference type="InterPro" id="IPR000652">
    <property type="entry name" value="Triosephosphate_isomerase"/>
</dbReference>
<evidence type="ECO:0000256" key="2">
    <source>
        <dbReference type="ARBA" id="ARBA00004939"/>
    </source>
</evidence>
<evidence type="ECO:0000256" key="5">
    <source>
        <dbReference type="ARBA" id="ARBA00022490"/>
    </source>
</evidence>
<evidence type="ECO:0000256" key="7">
    <source>
        <dbReference type="ARBA" id="ARBA00023235"/>
    </source>
</evidence>
<evidence type="ECO:0000313" key="11">
    <source>
        <dbReference type="Proteomes" id="UP000252357"/>
    </source>
</evidence>
<sequence length="255" mass="26947">MTQRKKLIAGNWKMNGSLSANQALLSGLVGQSQGLVADVAVCVPFPYLAQAQEVLKDSAVAWGAQTLSEREPGACTGEVAASMLQEFGCRYVIVGHSERRTLFGESSVVVAQKAEHARVSGLCPIICVGETLAERESGATLNVLKSQLEPLRAGLLTSADFVLAYEPVWAIGTGKTASPEQAQEVHAYLRNWLVERAAAISLEAQQRIAGVRILYGGSMKPANAQSLLAQPDIDGGLIGGASLVLEEFLAICRAA</sequence>
<dbReference type="EMBL" id="QPGB01000002">
    <property type="protein sequence ID" value="RCS58175.1"/>
    <property type="molecule type" value="Genomic_DNA"/>
</dbReference>
<dbReference type="PROSITE" id="PS00171">
    <property type="entry name" value="TIM_1"/>
    <property type="match status" value="1"/>
</dbReference>
<feature type="active site" description="Electrophile" evidence="8">
    <location>
        <position position="96"/>
    </location>
</feature>
<name>A0A368L3S3_9BURK</name>
<dbReference type="PANTHER" id="PTHR21139:SF42">
    <property type="entry name" value="TRIOSEPHOSPHATE ISOMERASE"/>
    <property type="match status" value="1"/>
</dbReference>
<comment type="function">
    <text evidence="8">Involved in the gluconeogenesis. Catalyzes stereospecifically the conversion of dihydroxyacetone phosphate (DHAP) to D-glyceraldehyde-3-phosphate (G3P).</text>
</comment>
<dbReference type="AlphaFoldDB" id="A0A368L3S3"/>
<reference evidence="10 11" key="1">
    <citation type="journal article" date="2018" name="Int. J. Syst. Evol. Microbiol.">
        <title>Parvibium lacunae gen. nov., sp. nov., a new member of the family Alcaligenaceae isolated from a freshwater pond.</title>
        <authorList>
            <person name="Chen W.M."/>
            <person name="Xie P.B."/>
            <person name="Hsu M.Y."/>
            <person name="Sheu S.Y."/>
        </authorList>
    </citation>
    <scope>NUCLEOTIDE SEQUENCE [LARGE SCALE GENOMIC DNA]</scope>
    <source>
        <strain evidence="10 11">KMB9</strain>
    </source>
</reference>
<dbReference type="Gene3D" id="3.20.20.70">
    <property type="entry name" value="Aldolase class I"/>
    <property type="match status" value="1"/>
</dbReference>
<dbReference type="InterPro" id="IPR020861">
    <property type="entry name" value="Triosephosphate_isomerase_AS"/>
</dbReference>
<dbReference type="GO" id="GO:0006096">
    <property type="term" value="P:glycolytic process"/>
    <property type="evidence" value="ECO:0007669"/>
    <property type="project" value="UniProtKB-UniRule"/>
</dbReference>
<evidence type="ECO:0000256" key="4">
    <source>
        <dbReference type="ARBA" id="ARBA00022432"/>
    </source>
</evidence>
<dbReference type="OrthoDB" id="9809429at2"/>
<feature type="binding site" evidence="8">
    <location>
        <begin position="11"/>
        <end position="13"/>
    </location>
    <ligand>
        <name>substrate</name>
    </ligand>
</feature>
<comment type="catalytic activity">
    <reaction evidence="8 9">
        <text>D-glyceraldehyde 3-phosphate = dihydroxyacetone phosphate</text>
        <dbReference type="Rhea" id="RHEA:18585"/>
        <dbReference type="ChEBI" id="CHEBI:57642"/>
        <dbReference type="ChEBI" id="CHEBI:59776"/>
        <dbReference type="EC" id="5.3.1.1"/>
    </reaction>
</comment>
<keyword evidence="4 8" id="KW-0312">Gluconeogenesis</keyword>